<feature type="region of interest" description="Disordered" evidence="2">
    <location>
        <begin position="161"/>
        <end position="202"/>
    </location>
</feature>
<feature type="region of interest" description="Disordered" evidence="2">
    <location>
        <begin position="112"/>
        <end position="136"/>
    </location>
</feature>
<name>A0AA39SL98_ACESA</name>
<reference evidence="3" key="1">
    <citation type="journal article" date="2022" name="Plant J.">
        <title>Strategies of tolerance reflected in two North American maple genomes.</title>
        <authorList>
            <person name="McEvoy S.L."/>
            <person name="Sezen U.U."/>
            <person name="Trouern-Trend A."/>
            <person name="McMahon S.M."/>
            <person name="Schaberg P.G."/>
            <person name="Yang J."/>
            <person name="Wegrzyn J.L."/>
            <person name="Swenson N.G."/>
        </authorList>
    </citation>
    <scope>NUCLEOTIDE SEQUENCE</scope>
    <source>
        <strain evidence="3">NS2018</strain>
    </source>
</reference>
<keyword evidence="1" id="KW-0175">Coiled coil</keyword>
<feature type="compositionally biased region" description="Basic residues" evidence="2">
    <location>
        <begin position="162"/>
        <end position="172"/>
    </location>
</feature>
<protein>
    <submittedName>
        <fullName evidence="3">Uncharacterized protein</fullName>
    </submittedName>
</protein>
<evidence type="ECO:0000256" key="2">
    <source>
        <dbReference type="SAM" id="MobiDB-lite"/>
    </source>
</evidence>
<proteinExistence type="predicted"/>
<gene>
    <name evidence="3" type="ORF">LWI29_004102</name>
</gene>
<dbReference type="EMBL" id="JAUESC010000004">
    <property type="protein sequence ID" value="KAK0595161.1"/>
    <property type="molecule type" value="Genomic_DNA"/>
</dbReference>
<feature type="compositionally biased region" description="Polar residues" evidence="2">
    <location>
        <begin position="182"/>
        <end position="191"/>
    </location>
</feature>
<comment type="caution">
    <text evidence="3">The sequence shown here is derived from an EMBL/GenBank/DDBJ whole genome shotgun (WGS) entry which is preliminary data.</text>
</comment>
<feature type="compositionally biased region" description="Acidic residues" evidence="2">
    <location>
        <begin position="464"/>
        <end position="488"/>
    </location>
</feature>
<keyword evidence="4" id="KW-1185">Reference proteome</keyword>
<organism evidence="3 4">
    <name type="scientific">Acer saccharum</name>
    <name type="common">Sugar maple</name>
    <dbReference type="NCBI Taxonomy" id="4024"/>
    <lineage>
        <taxon>Eukaryota</taxon>
        <taxon>Viridiplantae</taxon>
        <taxon>Streptophyta</taxon>
        <taxon>Embryophyta</taxon>
        <taxon>Tracheophyta</taxon>
        <taxon>Spermatophyta</taxon>
        <taxon>Magnoliopsida</taxon>
        <taxon>eudicotyledons</taxon>
        <taxon>Gunneridae</taxon>
        <taxon>Pentapetalae</taxon>
        <taxon>rosids</taxon>
        <taxon>malvids</taxon>
        <taxon>Sapindales</taxon>
        <taxon>Sapindaceae</taxon>
        <taxon>Hippocastanoideae</taxon>
        <taxon>Acereae</taxon>
        <taxon>Acer</taxon>
    </lineage>
</organism>
<evidence type="ECO:0000256" key="1">
    <source>
        <dbReference type="SAM" id="Coils"/>
    </source>
</evidence>
<feature type="region of interest" description="Disordered" evidence="2">
    <location>
        <begin position="464"/>
        <end position="514"/>
    </location>
</feature>
<sequence length="514" mass="57802">MHKFQWSRSLLFRSFRAAVIAFCFTGTYTDQPKLSKDEADRVAQAVKTEMDSQNFKTLVTAKKLKAFGLIPELINDRNHVLDLNPILGKTIHALKSMKAISKEYAKAVEKQGIAPPDDPNLAEGSDVEGLNSPGLNPNVTTADFGVAATFFTNEIDVPVRGPPRHLRKRKRNLPLGPKGPKTSWTLSVPSQSHKRSNGLTGSEPIDSIFKGLGTIPEWETSKVAVAGSTRPAPVEAIRSLLSNPDRLDPLVTLRWAMTGELTFGPVEDFEAFDMENVFDQGQRSLHFLTMLLRRCDSAVKDRHRLTMQVNRLVEEKSKLLADNAKLLASHGSALAAEKKKNEESARRVASIEKQRDSLEFRLKNYKTDFEVAKTEIGVRAIDLFKHSLAFKAFTHREIMRGKAEEDLKKQLTRWESDRERKRMPLLKVHTNLEARVDQFFRSSFPGNLWFDPLIDYGPDFKDEDFYEEENQTDEGCEDEDLGEEEETSAGDFRGDTASGDLGGPEKYGKDGDDN</sequence>
<feature type="coiled-coil region" evidence="1">
    <location>
        <begin position="334"/>
        <end position="368"/>
    </location>
</feature>
<evidence type="ECO:0000313" key="4">
    <source>
        <dbReference type="Proteomes" id="UP001168877"/>
    </source>
</evidence>
<accession>A0AA39SL98</accession>
<evidence type="ECO:0000313" key="3">
    <source>
        <dbReference type="EMBL" id="KAK0595161.1"/>
    </source>
</evidence>
<dbReference type="Proteomes" id="UP001168877">
    <property type="component" value="Unassembled WGS sequence"/>
</dbReference>
<dbReference type="AlphaFoldDB" id="A0AA39SL98"/>
<reference evidence="3" key="2">
    <citation type="submission" date="2023-06" db="EMBL/GenBank/DDBJ databases">
        <authorList>
            <person name="Swenson N.G."/>
            <person name="Wegrzyn J.L."/>
            <person name="Mcevoy S.L."/>
        </authorList>
    </citation>
    <scope>NUCLEOTIDE SEQUENCE</scope>
    <source>
        <strain evidence="3">NS2018</strain>
        <tissue evidence="3">Leaf</tissue>
    </source>
</reference>